<dbReference type="GO" id="GO:0046872">
    <property type="term" value="F:metal ion binding"/>
    <property type="evidence" value="ECO:0007669"/>
    <property type="project" value="UniProtKB-KW"/>
</dbReference>
<sequence>MSAEAAQLPRIDFSGVDPSAPGAGTWLAARAQVVDAFATFGCFDAHYPALAPELRAALFDGAVRPLFALPVDAKRRNHYGPDKPFHGYLGELQGLDGQESLAIVDASKPEAVRAFGDLVWPGGGGDAGFCEALHGAAKRMAELEEAVRRMVLEGLGVAEHHEPLNASTWHLFRMWEYDAGEKKVRHPGSPGPHQDTNALSLVCQHEVEGLEVRTKGGEWIRVTPSPTSLVVMVGNALRAWTNDRLQAPFHRVTVRGNVNRYSAILFSIPSCRIQPPVELVDDEHPPRFKPYYHDDFVRFSVSEEGARHEDKLNSYCGL</sequence>
<dbReference type="PANTHER" id="PTHR47990">
    <property type="entry name" value="2-OXOGLUTARATE (2OG) AND FE(II)-DEPENDENT OXYGENASE SUPERFAMILY PROTEIN-RELATED"/>
    <property type="match status" value="1"/>
</dbReference>
<evidence type="ECO:0000256" key="5">
    <source>
        <dbReference type="ARBA" id="ARBA00074102"/>
    </source>
</evidence>
<name>A0A2S3H9D2_9POAL</name>
<dbReference type="InterPro" id="IPR027443">
    <property type="entry name" value="IPNS-like_sf"/>
</dbReference>
<evidence type="ECO:0000313" key="9">
    <source>
        <dbReference type="EMBL" id="PAN17991.1"/>
    </source>
</evidence>
<evidence type="ECO:0000256" key="1">
    <source>
        <dbReference type="ARBA" id="ARBA00008056"/>
    </source>
</evidence>
<evidence type="ECO:0000259" key="8">
    <source>
        <dbReference type="PROSITE" id="PS51471"/>
    </source>
</evidence>
<accession>A0A2S3H9D2</accession>
<dbReference type="EMBL" id="CM008048">
    <property type="protein sequence ID" value="PAN17991.1"/>
    <property type="molecule type" value="Genomic_DNA"/>
</dbReference>
<evidence type="ECO:0000256" key="6">
    <source>
        <dbReference type="ARBA" id="ARBA00076740"/>
    </source>
</evidence>
<feature type="domain" description="Fe2OG dioxygenase" evidence="8">
    <location>
        <begin position="168"/>
        <end position="269"/>
    </location>
</feature>
<comment type="similarity">
    <text evidence="1 7">Belongs to the iron/ascorbate-dependent oxidoreductase family.</text>
</comment>
<dbReference type="InterPro" id="IPR050231">
    <property type="entry name" value="Iron_ascorbate_oxido_reductase"/>
</dbReference>
<dbReference type="AlphaFoldDB" id="A0A2S3H9D2"/>
<keyword evidence="7" id="KW-0408">Iron</keyword>
<evidence type="ECO:0000256" key="3">
    <source>
        <dbReference type="ARBA" id="ARBA00022964"/>
    </source>
</evidence>
<keyword evidence="3" id="KW-0223">Dioxygenase</keyword>
<dbReference type="InterPro" id="IPR005123">
    <property type="entry name" value="Oxoglu/Fe-dep_dioxygenase_dom"/>
</dbReference>
<dbReference type="GO" id="GO:0051213">
    <property type="term" value="F:dioxygenase activity"/>
    <property type="evidence" value="ECO:0007669"/>
    <property type="project" value="UniProtKB-KW"/>
</dbReference>
<keyword evidence="7" id="KW-0560">Oxidoreductase</keyword>
<dbReference type="InterPro" id="IPR044861">
    <property type="entry name" value="IPNS-like_FE2OG_OXY"/>
</dbReference>
<comment type="function">
    <text evidence="4">2-oxoglutarate-dependent dioxygenase essential for auxin catabolism and maintenance of auxin homeostasis in reproductive organs. Catalyzes the irreversible oxidation of indole-3-acetic acid (IAA) to the biologically inactive 2-oxoindole-3-acetic acid (OxIAA).</text>
</comment>
<dbReference type="SUPFAM" id="SSF51197">
    <property type="entry name" value="Clavaminate synthase-like"/>
    <property type="match status" value="1"/>
</dbReference>
<evidence type="ECO:0000256" key="4">
    <source>
        <dbReference type="ARBA" id="ARBA00054658"/>
    </source>
</evidence>
<keyword evidence="2 7" id="KW-0479">Metal-binding</keyword>
<dbReference type="Proteomes" id="UP000243499">
    <property type="component" value="Chromosome 3"/>
</dbReference>
<gene>
    <name evidence="9" type="ORF">PAHAL_3G170400</name>
</gene>
<dbReference type="FunFam" id="2.60.120.330:FF:000017">
    <property type="entry name" value="2-oxoglutarate-dependent dioxygenase DAO"/>
    <property type="match status" value="1"/>
</dbReference>
<dbReference type="Gene3D" id="2.60.120.330">
    <property type="entry name" value="B-lactam Antibiotic, Isopenicillin N Synthase, Chain"/>
    <property type="match status" value="1"/>
</dbReference>
<evidence type="ECO:0000256" key="7">
    <source>
        <dbReference type="RuleBase" id="RU003682"/>
    </source>
</evidence>
<dbReference type="Pfam" id="PF03171">
    <property type="entry name" value="2OG-FeII_Oxy"/>
    <property type="match status" value="1"/>
</dbReference>
<evidence type="ECO:0000256" key="2">
    <source>
        <dbReference type="ARBA" id="ARBA00022723"/>
    </source>
</evidence>
<protein>
    <recommendedName>
        <fullName evidence="5">2-oxoglutarate-dependent dioxygenase DAO</fullName>
    </recommendedName>
    <alternativeName>
        <fullName evidence="6">Protein DIOXYGENASE FOR AUXIN OXIDATION</fullName>
    </alternativeName>
</protein>
<organism evidence="9">
    <name type="scientific">Panicum hallii</name>
    <dbReference type="NCBI Taxonomy" id="206008"/>
    <lineage>
        <taxon>Eukaryota</taxon>
        <taxon>Viridiplantae</taxon>
        <taxon>Streptophyta</taxon>
        <taxon>Embryophyta</taxon>
        <taxon>Tracheophyta</taxon>
        <taxon>Spermatophyta</taxon>
        <taxon>Magnoliopsida</taxon>
        <taxon>Liliopsida</taxon>
        <taxon>Poales</taxon>
        <taxon>Poaceae</taxon>
        <taxon>PACMAD clade</taxon>
        <taxon>Panicoideae</taxon>
        <taxon>Panicodae</taxon>
        <taxon>Paniceae</taxon>
        <taxon>Panicinae</taxon>
        <taxon>Panicum</taxon>
        <taxon>Panicum sect. Panicum</taxon>
    </lineage>
</organism>
<dbReference type="PROSITE" id="PS51471">
    <property type="entry name" value="FE2OG_OXY"/>
    <property type="match status" value="1"/>
</dbReference>
<reference evidence="9" key="1">
    <citation type="submission" date="2018-04" db="EMBL/GenBank/DDBJ databases">
        <title>WGS assembly of Panicum hallii.</title>
        <authorList>
            <person name="Lovell J."/>
            <person name="Jenkins J."/>
            <person name="Lowry D."/>
            <person name="Mamidi S."/>
            <person name="Sreedasyam A."/>
            <person name="Weng X."/>
            <person name="Barry K."/>
            <person name="Bonette J."/>
            <person name="Campitelli B."/>
            <person name="Daum C."/>
            <person name="Gordon S."/>
            <person name="Gould B."/>
            <person name="Lipzen A."/>
            <person name="Macqueen A."/>
            <person name="Palacio-Mejia J."/>
            <person name="Plott C."/>
            <person name="Shakirov E."/>
            <person name="Shu S."/>
            <person name="Yoshinaga Y."/>
            <person name="Zane M."/>
            <person name="Rokhsar D."/>
            <person name="Grimwood J."/>
            <person name="Schmutz J."/>
            <person name="Juenger T."/>
        </authorList>
    </citation>
    <scope>NUCLEOTIDE SEQUENCE [LARGE SCALE GENOMIC DNA]</scope>
    <source>
        <strain evidence="9">FIL2</strain>
    </source>
</reference>
<dbReference type="Gramene" id="PAN17991">
    <property type="protein sequence ID" value="PAN17991"/>
    <property type="gene ID" value="PAHAL_3G170400"/>
</dbReference>
<proteinExistence type="inferred from homology"/>